<name>A0A4R2HM76_9SPHI</name>
<reference evidence="6" key="2">
    <citation type="journal article" date="2019" name="Int. J. Syst. Evol. Microbiol.">
        <title>The Global Catalogue of Microorganisms (GCM) 10K type strain sequencing project: providing services to taxonomists for standard genome sequencing and annotation.</title>
        <authorList>
            <consortium name="The Broad Institute Genomics Platform"/>
            <consortium name="The Broad Institute Genome Sequencing Center for Infectious Disease"/>
            <person name="Wu L."/>
            <person name="Ma J."/>
        </authorList>
    </citation>
    <scope>NUCLEOTIDE SEQUENCE [LARGE SCALE GENOMIC DNA]</scope>
    <source>
        <strain evidence="6">CGMCC 1.15644</strain>
    </source>
</reference>
<dbReference type="OrthoDB" id="773395at2"/>
<evidence type="ECO:0000313" key="6">
    <source>
        <dbReference type="Proteomes" id="UP000622648"/>
    </source>
</evidence>
<comment type="caution">
    <text evidence="4">The sequence shown here is derived from an EMBL/GenBank/DDBJ whole genome shotgun (WGS) entry which is preliminary data.</text>
</comment>
<reference evidence="4 5" key="3">
    <citation type="submission" date="2019-03" db="EMBL/GenBank/DDBJ databases">
        <title>Genomic Encyclopedia of Type Strains, Phase IV (KMG-IV): sequencing the most valuable type-strain genomes for metagenomic binning, comparative biology and taxonomic classification.</title>
        <authorList>
            <person name="Goeker M."/>
        </authorList>
    </citation>
    <scope>NUCLEOTIDE SEQUENCE [LARGE SCALE GENOMIC DNA]</scope>
    <source>
        <strain evidence="4 5">DSM 103236</strain>
    </source>
</reference>
<sequence length="302" mass="31055">MKYIYIQASILFSLFSITGIVASAQTTAQKIGTNSTIKEASALLELEASNKGFLMTRVALTSLTDVTTINSPANALMVYNTATTTSGTNDVTPGYYYYNKDLNTPANSKWVKLTDSQNTSASGDLKNSFKTADHAGWFLLDGRAISTLPAAAQAAANALGFSNNLPDARDRFLKTKSSSENLGDKGGLNSLTLVLANLPNVTFSGTISGTAASAGAHSHTPSQGNGFLVGGTTVGNNGSGNYTGESTAQAWGGVGQVANTNSTGAHTHSVSGSASVPSGGSGTALDNRSPYLVVNTFIFLAN</sequence>
<dbReference type="EMBL" id="BMJO01000001">
    <property type="protein sequence ID" value="GGE44969.1"/>
    <property type="molecule type" value="Genomic_DNA"/>
</dbReference>
<proteinExistence type="predicted"/>
<evidence type="ECO:0000313" key="5">
    <source>
        <dbReference type="Proteomes" id="UP000295684"/>
    </source>
</evidence>
<gene>
    <name evidence="4" type="ORF">EV200_101150</name>
    <name evidence="3" type="ORF">GCM10011413_08910</name>
</gene>
<feature type="region of interest" description="Disordered" evidence="1">
    <location>
        <begin position="255"/>
        <end position="285"/>
    </location>
</feature>
<feature type="compositionally biased region" description="Low complexity" evidence="1">
    <location>
        <begin position="212"/>
        <end position="226"/>
    </location>
</feature>
<reference evidence="3" key="1">
    <citation type="journal article" date="2014" name="Int. J. Syst. Evol. Microbiol.">
        <title>Complete genome of a new Firmicutes species belonging to the dominant human colonic microbiota ('Ruminococcus bicirculans') reveals two chromosomes and a selective capacity to utilize plant glucans.</title>
        <authorList>
            <consortium name="NISC Comparative Sequencing Program"/>
            <person name="Wegmann U."/>
            <person name="Louis P."/>
            <person name="Goesmann A."/>
            <person name="Henrissat B."/>
            <person name="Duncan S.H."/>
            <person name="Flint H.J."/>
        </authorList>
    </citation>
    <scope>NUCLEOTIDE SEQUENCE</scope>
    <source>
        <strain evidence="3">CGMCC 1.15644</strain>
    </source>
</reference>
<evidence type="ECO:0000313" key="3">
    <source>
        <dbReference type="EMBL" id="GGE44969.1"/>
    </source>
</evidence>
<accession>A0A4R2HM76</accession>
<keyword evidence="6" id="KW-1185">Reference proteome</keyword>
<evidence type="ECO:0008006" key="7">
    <source>
        <dbReference type="Google" id="ProtNLM"/>
    </source>
</evidence>
<feature type="compositionally biased region" description="Low complexity" evidence="1">
    <location>
        <begin position="269"/>
        <end position="278"/>
    </location>
</feature>
<dbReference type="SUPFAM" id="SSF88874">
    <property type="entry name" value="Receptor-binding domain of short tail fibre protein gp12"/>
    <property type="match status" value="1"/>
</dbReference>
<dbReference type="AlphaFoldDB" id="A0A4R2HM76"/>
<feature type="compositionally biased region" description="Polar residues" evidence="1">
    <location>
        <begin position="257"/>
        <end position="268"/>
    </location>
</feature>
<dbReference type="RefSeq" id="WP_132528909.1">
    <property type="nucleotide sequence ID" value="NZ_BMJO01000001.1"/>
</dbReference>
<feature type="signal peptide" evidence="2">
    <location>
        <begin position="1"/>
        <end position="24"/>
    </location>
</feature>
<evidence type="ECO:0000256" key="2">
    <source>
        <dbReference type="SAM" id="SignalP"/>
    </source>
</evidence>
<evidence type="ECO:0000256" key="1">
    <source>
        <dbReference type="SAM" id="MobiDB-lite"/>
    </source>
</evidence>
<reference evidence="3" key="4">
    <citation type="submission" date="2024-05" db="EMBL/GenBank/DDBJ databases">
        <authorList>
            <person name="Sun Q."/>
            <person name="Zhou Y."/>
        </authorList>
    </citation>
    <scope>NUCLEOTIDE SEQUENCE</scope>
    <source>
        <strain evidence="3">CGMCC 1.15644</strain>
    </source>
</reference>
<feature type="region of interest" description="Disordered" evidence="1">
    <location>
        <begin position="212"/>
        <end position="231"/>
    </location>
</feature>
<protein>
    <recommendedName>
        <fullName evidence="7">Microcystin-dependent protein</fullName>
    </recommendedName>
</protein>
<feature type="chain" id="PRO_5020478228" description="Microcystin-dependent protein" evidence="2">
    <location>
        <begin position="25"/>
        <end position="302"/>
    </location>
</feature>
<dbReference type="Proteomes" id="UP000295684">
    <property type="component" value="Unassembled WGS sequence"/>
</dbReference>
<evidence type="ECO:0000313" key="4">
    <source>
        <dbReference type="EMBL" id="TCO30712.1"/>
    </source>
</evidence>
<organism evidence="4 5">
    <name type="scientific">Pedobacter psychrotolerans</name>
    <dbReference type="NCBI Taxonomy" id="1843235"/>
    <lineage>
        <taxon>Bacteria</taxon>
        <taxon>Pseudomonadati</taxon>
        <taxon>Bacteroidota</taxon>
        <taxon>Sphingobacteriia</taxon>
        <taxon>Sphingobacteriales</taxon>
        <taxon>Sphingobacteriaceae</taxon>
        <taxon>Pedobacter</taxon>
    </lineage>
</organism>
<dbReference type="Proteomes" id="UP000622648">
    <property type="component" value="Unassembled WGS sequence"/>
</dbReference>
<keyword evidence="2" id="KW-0732">Signal</keyword>
<dbReference type="EMBL" id="SLWO01000001">
    <property type="protein sequence ID" value="TCO30712.1"/>
    <property type="molecule type" value="Genomic_DNA"/>
</dbReference>